<proteinExistence type="predicted"/>
<gene>
    <name evidence="3" type="ORF">CQW49_18055</name>
</gene>
<organism evidence="3 4">
    <name type="scientific">Methylosinus trichosporium (strain ATCC 35070 / NCIMB 11131 / UNIQEM 75 / OB3b)</name>
    <dbReference type="NCBI Taxonomy" id="595536"/>
    <lineage>
        <taxon>Bacteria</taxon>
        <taxon>Pseudomonadati</taxon>
        <taxon>Pseudomonadota</taxon>
        <taxon>Alphaproteobacteria</taxon>
        <taxon>Hyphomicrobiales</taxon>
        <taxon>Methylocystaceae</taxon>
        <taxon>Methylosinus</taxon>
    </lineage>
</organism>
<evidence type="ECO:0000256" key="1">
    <source>
        <dbReference type="SAM" id="MobiDB-lite"/>
    </source>
</evidence>
<keyword evidence="4" id="KW-1185">Reference proteome</keyword>
<accession>A0A2D2D3J3</accession>
<evidence type="ECO:0000313" key="3">
    <source>
        <dbReference type="EMBL" id="ATQ69571.1"/>
    </source>
</evidence>
<feature type="domain" description="Glycosyltransferase subfamily 4-like N-terminal" evidence="2">
    <location>
        <begin position="50"/>
        <end position="237"/>
    </location>
</feature>
<dbReference type="InterPro" id="IPR028098">
    <property type="entry name" value="Glyco_trans_4-like_N"/>
</dbReference>
<dbReference type="KEGG" id="mtw:CQW49_18055"/>
<dbReference type="CDD" id="cd03794">
    <property type="entry name" value="GT4_WbuB-like"/>
    <property type="match status" value="1"/>
</dbReference>
<dbReference type="EMBL" id="CP023737">
    <property type="protein sequence ID" value="ATQ69571.1"/>
    <property type="molecule type" value="Genomic_DNA"/>
</dbReference>
<feature type="region of interest" description="Disordered" evidence="1">
    <location>
        <begin position="1"/>
        <end position="28"/>
    </location>
</feature>
<dbReference type="GO" id="GO:0016758">
    <property type="term" value="F:hexosyltransferase activity"/>
    <property type="evidence" value="ECO:0007669"/>
    <property type="project" value="TreeGrafter"/>
</dbReference>
<name>A0A2D2D3J3_METT3</name>
<dbReference type="PANTHER" id="PTHR45947:SF3">
    <property type="entry name" value="SULFOQUINOVOSYL TRANSFERASE SQD2"/>
    <property type="match status" value="1"/>
</dbReference>
<reference evidence="4" key="1">
    <citation type="submission" date="2017-10" db="EMBL/GenBank/DDBJ databases">
        <title>Completed PacBio SMRT sequence of Methylosinus trichosporium OB3b reveals presence of a third large plasmid.</title>
        <authorList>
            <person name="Charles T.C."/>
            <person name="Lynch M.D.J."/>
            <person name="Heil J.R."/>
            <person name="Cheng J."/>
        </authorList>
    </citation>
    <scope>NUCLEOTIDE SEQUENCE [LARGE SCALE GENOMIC DNA]</scope>
    <source>
        <strain evidence="4">OB3b</strain>
    </source>
</reference>
<protein>
    <submittedName>
        <fullName evidence="3">Colanic acid biosynthesis glycosyltransferase WcaI</fullName>
    </submittedName>
</protein>
<dbReference type="Pfam" id="PF13692">
    <property type="entry name" value="Glyco_trans_1_4"/>
    <property type="match status" value="1"/>
</dbReference>
<dbReference type="Proteomes" id="UP000230709">
    <property type="component" value="Chromosome"/>
</dbReference>
<dbReference type="SUPFAM" id="SSF53756">
    <property type="entry name" value="UDP-Glycosyltransferase/glycogen phosphorylase"/>
    <property type="match status" value="1"/>
</dbReference>
<evidence type="ECO:0000259" key="2">
    <source>
        <dbReference type="Pfam" id="PF13579"/>
    </source>
</evidence>
<dbReference type="Gene3D" id="3.40.50.2000">
    <property type="entry name" value="Glycogen Phosphorylase B"/>
    <property type="match status" value="2"/>
</dbReference>
<dbReference type="NCBIfam" id="NF007640">
    <property type="entry name" value="PRK10307.1"/>
    <property type="match status" value="1"/>
</dbReference>
<keyword evidence="3" id="KW-0808">Transferase</keyword>
<dbReference type="STRING" id="595536.GCA_000178815_01570"/>
<dbReference type="AlphaFoldDB" id="A0A2D2D3J3"/>
<dbReference type="PANTHER" id="PTHR45947">
    <property type="entry name" value="SULFOQUINOVOSYL TRANSFERASE SQD2"/>
    <property type="match status" value="1"/>
</dbReference>
<dbReference type="Pfam" id="PF13579">
    <property type="entry name" value="Glyco_trans_4_4"/>
    <property type="match status" value="1"/>
</dbReference>
<sequence length="455" mass="49454">MSTRSHHPPATNSPRQEELAAFPARAGRPRSSHTKKILIQAINFAPELIGCAKYTTQLALYLEAQGHIVEVVTTPPHYPGWFVRAPYRRDAYRREMLGAIRLTRCPMIVKKGASGTWRLIAPLSFAATSAPIVAWRILRLRPDVVLCVEPTLLSAPIALLAGQCVGARCILHVQDLEVDAAFELGHIRGGALRSIGKALETRLLRGFTRIIAISHKMRDALLAKGLTSEQVVVLRNWVDLEAITPRPRSAPNAFRTQLGFSRADFVILYAGHIGVKQSLDILLKAARRLVEHRSIRFVVAGEGPALADLTERFSDLTNLAFLPLQTTERFSELLAMADLHVLPQHPSAADLVLPSKLGGMLASGRPIIATAASGTELANLLTDIALLSPPGDDDALAQSILEARSRDLSAEVARGLALAEKLSATRILPAFERLLFDEGAEGVANANYATLEAEH</sequence>
<evidence type="ECO:0000313" key="4">
    <source>
        <dbReference type="Proteomes" id="UP000230709"/>
    </source>
</evidence>
<dbReference type="RefSeq" id="WP_024749530.1">
    <property type="nucleotide sequence ID" value="NZ_ADVE02000001.1"/>
</dbReference>
<dbReference type="InterPro" id="IPR050194">
    <property type="entry name" value="Glycosyltransferase_grp1"/>
</dbReference>